<feature type="compositionally biased region" description="Low complexity" evidence="2">
    <location>
        <begin position="273"/>
        <end position="290"/>
    </location>
</feature>
<dbReference type="GO" id="GO:0042393">
    <property type="term" value="F:histone binding"/>
    <property type="evidence" value="ECO:0007669"/>
    <property type="project" value="InterPro"/>
</dbReference>
<feature type="region of interest" description="Disordered" evidence="2">
    <location>
        <begin position="421"/>
        <end position="465"/>
    </location>
</feature>
<evidence type="ECO:0000256" key="2">
    <source>
        <dbReference type="SAM" id="MobiDB-lite"/>
    </source>
</evidence>
<sequence length="784" mass="86988">MEPPAKRMRIWQSVEVDEENAEYIKAKQKQQQKFKGRLESIFEKYGNMHESMSDEIDMATNRVVVDRGHLRRLRRQVGRKETMLLDTLGLAVGKESRYEGEEEDEDEDLQDSEDELAPTQPVKSKDKEPELDGQQTRIPDAQSPRSDNTPSVPQHLNTPATSIPQFNTMQPPNTPNPNPTPSLLPLVQFPQTPAGQQAQATFYMTLTQGIGEVIQKAMAQSGLLPPNFSTPFTSAALPLTTPMINTTDKIAPATDPKWFFPPLSAAPKQDPVAQSSPLPARRAAPLAEQAGQPVVTSLPREHEGELLAESTPLGEEAAPSVSHARLQESSPTTHRRTSPRVEVQRRRIRATRKYHFTPEDDTYISRRKMVDHSSWVAIKESQAKWKDWPASAISRRWALIKDQNLHLQSPVIACSNNDVHDTENELDEQVEAPVTQSHHLPTPSSSEHEDGHREAAEPTQAFKGFSSSAYYDDDERELLSLAGSDAEEEGEGDEEVVVVVEEEEEEGEGEDHEITCDEQMPDALPEDSIIPSIETTTMIDEDDLQRDLLESLAMHDATITPPRQTSIQIKPEPISPSTLTRRSETISDTPTANDDTNNSTPHQSPTTTTTTSPLLCQICNRTFKTPQTLAHHLSNPRNTHTHPAPPPSPPPPSHKRSISLDLISSPTTTTIPNNDDNDLLPPTTPHIKREPSTTASPSFFVSAFQTPRAAAERRNSKAGSGVWSTSRVERRAHVKQLKRGWKGVGGSPVVSSGSRGKRKSLGELMGGRKRGWGEESEERDELCF</sequence>
<feature type="compositionally biased region" description="Basic and acidic residues" evidence="2">
    <location>
        <begin position="446"/>
        <end position="456"/>
    </location>
</feature>
<evidence type="ECO:0000313" key="5">
    <source>
        <dbReference type="Proteomes" id="UP000054337"/>
    </source>
</evidence>
<feature type="compositionally biased region" description="Pro residues" evidence="2">
    <location>
        <begin position="643"/>
        <end position="652"/>
    </location>
</feature>
<dbReference type="GO" id="GO:0005634">
    <property type="term" value="C:nucleus"/>
    <property type="evidence" value="ECO:0007669"/>
    <property type="project" value="InterPro"/>
</dbReference>
<dbReference type="GeneID" id="26257337"/>
<feature type="compositionally biased region" description="Low complexity" evidence="2">
    <location>
        <begin position="596"/>
        <end position="611"/>
    </location>
</feature>
<feature type="region of interest" description="Disordered" evidence="2">
    <location>
        <begin position="631"/>
        <end position="784"/>
    </location>
</feature>
<evidence type="ECO:0000259" key="3">
    <source>
        <dbReference type="PROSITE" id="PS50157"/>
    </source>
</evidence>
<keyword evidence="1" id="KW-0862">Zinc</keyword>
<dbReference type="RefSeq" id="XP_014551124.1">
    <property type="nucleotide sequence ID" value="XM_014695638.1"/>
</dbReference>
<evidence type="ECO:0000256" key="1">
    <source>
        <dbReference type="PROSITE-ProRule" id="PRU00042"/>
    </source>
</evidence>
<dbReference type="AlphaFoldDB" id="W7EBQ3"/>
<feature type="region of interest" description="Disordered" evidence="2">
    <location>
        <begin position="95"/>
        <end position="180"/>
    </location>
</feature>
<dbReference type="EMBL" id="KI968843">
    <property type="protein sequence ID" value="EUN21547.1"/>
    <property type="molecule type" value="Genomic_DNA"/>
</dbReference>
<feature type="compositionally biased region" description="Polar residues" evidence="2">
    <location>
        <begin position="692"/>
        <end position="705"/>
    </location>
</feature>
<feature type="region of interest" description="Disordered" evidence="2">
    <location>
        <begin position="263"/>
        <end position="343"/>
    </location>
</feature>
<feature type="domain" description="C2H2-type" evidence="3">
    <location>
        <begin position="614"/>
        <end position="645"/>
    </location>
</feature>
<reference evidence="4 5" key="1">
    <citation type="journal article" date="2013" name="PLoS Genet.">
        <title>Comparative genome structure, secondary metabolite, and effector coding capacity across Cochliobolus pathogens.</title>
        <authorList>
            <person name="Condon B.J."/>
            <person name="Leng Y."/>
            <person name="Wu D."/>
            <person name="Bushley K.E."/>
            <person name="Ohm R.A."/>
            <person name="Otillar R."/>
            <person name="Martin J."/>
            <person name="Schackwitz W."/>
            <person name="Grimwood J."/>
            <person name="MohdZainudin N."/>
            <person name="Xue C."/>
            <person name="Wang R."/>
            <person name="Manning V.A."/>
            <person name="Dhillon B."/>
            <person name="Tu Z.J."/>
            <person name="Steffenson B.J."/>
            <person name="Salamov A."/>
            <person name="Sun H."/>
            <person name="Lowry S."/>
            <person name="LaButti K."/>
            <person name="Han J."/>
            <person name="Copeland A."/>
            <person name="Lindquist E."/>
            <person name="Barry K."/>
            <person name="Schmutz J."/>
            <person name="Baker S.E."/>
            <person name="Ciuffetti L.M."/>
            <person name="Grigoriev I.V."/>
            <person name="Zhong S."/>
            <person name="Turgeon B.G."/>
        </authorList>
    </citation>
    <scope>NUCLEOTIDE SEQUENCE [LARGE SCALE GENOMIC DNA]</scope>
    <source>
        <strain evidence="4 5">FI3</strain>
    </source>
</reference>
<dbReference type="Pfam" id="PF10384">
    <property type="entry name" value="Scm3"/>
    <property type="match status" value="1"/>
</dbReference>
<feature type="compositionally biased region" description="Low complexity" evidence="2">
    <location>
        <begin position="659"/>
        <end position="674"/>
    </location>
</feature>
<dbReference type="Proteomes" id="UP000054337">
    <property type="component" value="Unassembled WGS sequence"/>
</dbReference>
<proteinExistence type="predicted"/>
<keyword evidence="1" id="KW-0479">Metal-binding</keyword>
<dbReference type="HOGENOM" id="CLU_352721_0_0_1"/>
<name>W7EBQ3_BIPV3</name>
<dbReference type="OrthoDB" id="2420608at2759"/>
<dbReference type="PANTHER" id="PTHR15992:SF5">
    <property type="entry name" value="HOLLIDAY JUNCTION RECOGNITION PROTEIN"/>
    <property type="match status" value="1"/>
</dbReference>
<dbReference type="InterPro" id="IPR013087">
    <property type="entry name" value="Znf_C2H2_type"/>
</dbReference>
<feature type="compositionally biased region" description="Polar residues" evidence="2">
    <location>
        <begin position="575"/>
        <end position="595"/>
    </location>
</feature>
<feature type="compositionally biased region" description="Acidic residues" evidence="2">
    <location>
        <begin position="100"/>
        <end position="116"/>
    </location>
</feature>
<dbReference type="PROSITE" id="PS50157">
    <property type="entry name" value="ZINC_FINGER_C2H2_2"/>
    <property type="match status" value="1"/>
</dbReference>
<evidence type="ECO:0000313" key="4">
    <source>
        <dbReference type="EMBL" id="EUN21547.1"/>
    </source>
</evidence>
<dbReference type="GO" id="GO:0008270">
    <property type="term" value="F:zinc ion binding"/>
    <property type="evidence" value="ECO:0007669"/>
    <property type="project" value="UniProtKB-KW"/>
</dbReference>
<dbReference type="GO" id="GO:0046982">
    <property type="term" value="F:protein heterodimerization activity"/>
    <property type="evidence" value="ECO:0007669"/>
    <property type="project" value="InterPro"/>
</dbReference>
<organism evidence="4 5">
    <name type="scientific">Bipolaris victoriae (strain FI3)</name>
    <name type="common">Victoria blight of oats agent</name>
    <name type="synonym">Cochliobolus victoriae</name>
    <dbReference type="NCBI Taxonomy" id="930091"/>
    <lineage>
        <taxon>Eukaryota</taxon>
        <taxon>Fungi</taxon>
        <taxon>Dikarya</taxon>
        <taxon>Ascomycota</taxon>
        <taxon>Pezizomycotina</taxon>
        <taxon>Dothideomycetes</taxon>
        <taxon>Pleosporomycetidae</taxon>
        <taxon>Pleosporales</taxon>
        <taxon>Pleosporineae</taxon>
        <taxon>Pleosporaceae</taxon>
        <taxon>Bipolaris</taxon>
    </lineage>
</organism>
<dbReference type="Gene3D" id="1.10.20.10">
    <property type="entry name" value="Histone, subunit A"/>
    <property type="match status" value="1"/>
</dbReference>
<gene>
    <name evidence="4" type="ORF">COCVIDRAFT_42514</name>
</gene>
<dbReference type="PANTHER" id="PTHR15992">
    <property type="entry name" value="HOLLIDAY JUNCTION RECOGNITION PROTEIN"/>
    <property type="match status" value="1"/>
</dbReference>
<accession>W7EBQ3</accession>
<feature type="compositionally biased region" description="Basic residues" evidence="2">
    <location>
        <begin position="730"/>
        <end position="741"/>
    </location>
</feature>
<keyword evidence="1" id="KW-0863">Zinc-finger</keyword>
<keyword evidence="5" id="KW-1185">Reference proteome</keyword>
<feature type="region of interest" description="Disordered" evidence="2">
    <location>
        <begin position="558"/>
        <end position="611"/>
    </location>
</feature>
<feature type="compositionally biased region" description="Polar residues" evidence="2">
    <location>
        <begin position="133"/>
        <end position="170"/>
    </location>
</feature>
<dbReference type="InterPro" id="IPR018465">
    <property type="entry name" value="Scm3/HJURP"/>
</dbReference>
<feature type="compositionally biased region" description="Polar residues" evidence="2">
    <location>
        <begin position="434"/>
        <end position="445"/>
    </location>
</feature>
<feature type="compositionally biased region" description="Acidic residues" evidence="2">
    <location>
        <begin position="774"/>
        <end position="784"/>
    </location>
</feature>
<dbReference type="InterPro" id="IPR009072">
    <property type="entry name" value="Histone-fold"/>
</dbReference>
<protein>
    <recommendedName>
        <fullName evidence="3">C2H2-type domain-containing protein</fullName>
    </recommendedName>
</protein>